<accession>A0ABR7VDU6</accession>
<evidence type="ECO:0000313" key="2">
    <source>
        <dbReference type="Proteomes" id="UP000598350"/>
    </source>
</evidence>
<comment type="caution">
    <text evidence="1">The sequence shown here is derived from an EMBL/GenBank/DDBJ whole genome shotgun (WGS) entry which is preliminary data.</text>
</comment>
<evidence type="ECO:0000313" key="1">
    <source>
        <dbReference type="EMBL" id="MBD0851040.1"/>
    </source>
</evidence>
<dbReference type="InterPro" id="IPR052732">
    <property type="entry name" value="Cell-binding_unc_protein"/>
</dbReference>
<sequence length="337" mass="39505">MNQNQIDKLISDGVFPSSPKERKLVETHISWVILCDQYVYKIKKPMHYSFLDFSTIELRKHFCERELELNRRFTENVYLEVLTIHETNNRYRIGGEKGKIIDYALKMRKLDTKKQMDVLVAKNEVSEANIEKLAERIAEFHIRATIIYENAVLDIKDKFNDIGKEKEFIAQNLNPDYGHLLEWAIKASNSFLDTYEKLLRERLDAGFFRDVHGDLHTRNIFLLPEPLPFDCIEFNDAYRQIDILNEVAFLCMDLDALGRTDLSDLFIEHYNRHFPAMGNEADRKLFVYYKSYRANIRAKVNSLRARSADNKGDKAKALAEVKKYIGLMNGYLESLDI</sequence>
<dbReference type="EMBL" id="JABTCG010000003">
    <property type="protein sequence ID" value="MBD0851040.1"/>
    <property type="molecule type" value="Genomic_DNA"/>
</dbReference>
<keyword evidence="2" id="KW-1185">Reference proteome</keyword>
<reference evidence="1 2" key="1">
    <citation type="submission" date="2020-05" db="EMBL/GenBank/DDBJ databases">
        <title>The draft genome sequence of Maribacter arenosus CAU 1321.</title>
        <authorList>
            <person name="Mu L."/>
        </authorList>
    </citation>
    <scope>NUCLEOTIDE SEQUENCE [LARGE SCALE GENOMIC DNA]</scope>
    <source>
        <strain evidence="1 2">CAU 1321</strain>
    </source>
</reference>
<dbReference type="RefSeq" id="WP_188314161.1">
    <property type="nucleotide sequence ID" value="NZ_JABTCG010000003.1"/>
</dbReference>
<dbReference type="Proteomes" id="UP000598350">
    <property type="component" value="Unassembled WGS sequence"/>
</dbReference>
<gene>
    <name evidence="1" type="ORF">HPE63_10200</name>
</gene>
<dbReference type="PANTHER" id="PTHR43883">
    <property type="entry name" value="SLR0207 PROTEIN"/>
    <property type="match status" value="1"/>
</dbReference>
<organism evidence="1 2">
    <name type="scientific">Maribacter arenosus</name>
    <dbReference type="NCBI Taxonomy" id="1854708"/>
    <lineage>
        <taxon>Bacteria</taxon>
        <taxon>Pseudomonadati</taxon>
        <taxon>Bacteroidota</taxon>
        <taxon>Flavobacteriia</taxon>
        <taxon>Flavobacteriales</taxon>
        <taxon>Flavobacteriaceae</taxon>
        <taxon>Maribacter</taxon>
    </lineage>
</organism>
<name>A0ABR7VDU6_9FLAO</name>
<dbReference type="PANTHER" id="PTHR43883:SF1">
    <property type="entry name" value="GLUCONOKINASE"/>
    <property type="match status" value="1"/>
</dbReference>
<protein>
    <recommendedName>
        <fullName evidence="3">Aminoglycoside phosphotransferase domain-containing protein</fullName>
    </recommendedName>
</protein>
<dbReference type="SUPFAM" id="SSF56112">
    <property type="entry name" value="Protein kinase-like (PK-like)"/>
    <property type="match status" value="1"/>
</dbReference>
<dbReference type="InterPro" id="IPR011009">
    <property type="entry name" value="Kinase-like_dom_sf"/>
</dbReference>
<proteinExistence type="predicted"/>
<evidence type="ECO:0008006" key="3">
    <source>
        <dbReference type="Google" id="ProtNLM"/>
    </source>
</evidence>